<keyword evidence="3" id="KW-0804">Transcription</keyword>
<gene>
    <name evidence="5" type="ORF">D9V30_09815</name>
</gene>
<evidence type="ECO:0000259" key="4">
    <source>
        <dbReference type="PROSITE" id="PS50932"/>
    </source>
</evidence>
<evidence type="ECO:0000256" key="2">
    <source>
        <dbReference type="ARBA" id="ARBA00023125"/>
    </source>
</evidence>
<proteinExistence type="predicted"/>
<name>A0A3L6ZM65_9MICO</name>
<reference evidence="5 6" key="1">
    <citation type="submission" date="2018-10" db="EMBL/GenBank/DDBJ databases">
        <authorList>
            <person name="Li J."/>
        </authorList>
    </citation>
    <scope>NUCLEOTIDE SEQUENCE [LARGE SCALE GENOMIC DNA]</scope>
    <source>
        <strain evidence="5 6">JCM 30549</strain>
    </source>
</reference>
<evidence type="ECO:0000256" key="1">
    <source>
        <dbReference type="ARBA" id="ARBA00023015"/>
    </source>
</evidence>
<dbReference type="PANTHER" id="PTHR30146:SF109">
    <property type="entry name" value="HTH-TYPE TRANSCRIPTIONAL REGULATOR GALS"/>
    <property type="match status" value="1"/>
</dbReference>
<dbReference type="Gene3D" id="1.10.260.40">
    <property type="entry name" value="lambda repressor-like DNA-binding domains"/>
    <property type="match status" value="1"/>
</dbReference>
<evidence type="ECO:0000313" key="6">
    <source>
        <dbReference type="Proteomes" id="UP000275395"/>
    </source>
</evidence>
<dbReference type="InterPro" id="IPR000843">
    <property type="entry name" value="HTH_LacI"/>
</dbReference>
<dbReference type="InterPro" id="IPR010982">
    <property type="entry name" value="Lambda_DNA-bd_dom_sf"/>
</dbReference>
<dbReference type="GO" id="GO:0000976">
    <property type="term" value="F:transcription cis-regulatory region binding"/>
    <property type="evidence" value="ECO:0007669"/>
    <property type="project" value="TreeGrafter"/>
</dbReference>
<keyword evidence="2" id="KW-0238">DNA-binding</keyword>
<evidence type="ECO:0000256" key="3">
    <source>
        <dbReference type="ARBA" id="ARBA00023163"/>
    </source>
</evidence>
<dbReference type="EMBL" id="RCUW01000008">
    <property type="protein sequence ID" value="RLP68631.1"/>
    <property type="molecule type" value="Genomic_DNA"/>
</dbReference>
<dbReference type="GO" id="GO:0003700">
    <property type="term" value="F:DNA-binding transcription factor activity"/>
    <property type="evidence" value="ECO:0007669"/>
    <property type="project" value="TreeGrafter"/>
</dbReference>
<dbReference type="Gene3D" id="3.40.50.2300">
    <property type="match status" value="2"/>
</dbReference>
<dbReference type="InterPro" id="IPR001761">
    <property type="entry name" value="Peripla_BP/Lac1_sug-bd_dom"/>
</dbReference>
<dbReference type="SUPFAM" id="SSF53822">
    <property type="entry name" value="Periplasmic binding protein-like I"/>
    <property type="match status" value="1"/>
</dbReference>
<dbReference type="CDD" id="cd06267">
    <property type="entry name" value="PBP1_LacI_sugar_binding-like"/>
    <property type="match status" value="1"/>
</dbReference>
<feature type="domain" description="HTH lacI-type" evidence="4">
    <location>
        <begin position="1"/>
        <end position="44"/>
    </location>
</feature>
<dbReference type="PROSITE" id="PS50932">
    <property type="entry name" value="HTH_LACI_2"/>
    <property type="match status" value="1"/>
</dbReference>
<dbReference type="SUPFAM" id="SSF47413">
    <property type="entry name" value="lambda repressor-like DNA-binding domains"/>
    <property type="match status" value="1"/>
</dbReference>
<dbReference type="Pfam" id="PF00532">
    <property type="entry name" value="Peripla_BP_1"/>
    <property type="match status" value="1"/>
</dbReference>
<comment type="caution">
    <text evidence="5">The sequence shown here is derived from an EMBL/GenBank/DDBJ whole genome shotgun (WGS) entry which is preliminary data.</text>
</comment>
<dbReference type="SMART" id="SM00354">
    <property type="entry name" value="HTH_LACI"/>
    <property type="match status" value="1"/>
</dbReference>
<dbReference type="Pfam" id="PF00356">
    <property type="entry name" value="LacI"/>
    <property type="match status" value="1"/>
</dbReference>
<accession>A0A3L6ZM65</accession>
<dbReference type="PANTHER" id="PTHR30146">
    <property type="entry name" value="LACI-RELATED TRANSCRIPTIONAL REPRESSOR"/>
    <property type="match status" value="1"/>
</dbReference>
<dbReference type="AlphaFoldDB" id="A0A3L6ZM65"/>
<sequence length="316" mass="33151">MSLKSASRVLNGEPHVSEGLRARVLAAAAELDFAPNTAARLLKRGVRTRTVGLVTGDLANPFYAWLAKGIERALRPQGMQLTIASSDEDPERERRLLDELIDRGVSAIIVVTTQPQRTVQDAAQRGIPVVFVDRAPIGADADAVVIDNAGGARRAAEHLVAHGHRRIGYIGDLPGLPTHTERLDGFREGLLGAGIGTAGLLLHEGAHDAASAERAARDMLALPEPPTALFGGNNLITVGCLGAIRADRPETALLGFDDFELAPALGISVVAADPVRMGEIAVELALRGGEARGHGAVRRVLPALLRARGSAEVAPA</sequence>
<evidence type="ECO:0000313" key="5">
    <source>
        <dbReference type="EMBL" id="RLP68631.1"/>
    </source>
</evidence>
<dbReference type="Proteomes" id="UP000275395">
    <property type="component" value="Unassembled WGS sequence"/>
</dbReference>
<protein>
    <submittedName>
        <fullName evidence="5">LacI family transcriptional regulator</fullName>
    </submittedName>
</protein>
<keyword evidence="1" id="KW-0805">Transcription regulation</keyword>
<dbReference type="InterPro" id="IPR028082">
    <property type="entry name" value="Peripla_BP_I"/>
</dbReference>
<organism evidence="5 6">
    <name type="scientific">Mycetocola reblochoni</name>
    <dbReference type="NCBI Taxonomy" id="331618"/>
    <lineage>
        <taxon>Bacteria</taxon>
        <taxon>Bacillati</taxon>
        <taxon>Actinomycetota</taxon>
        <taxon>Actinomycetes</taxon>
        <taxon>Micrococcales</taxon>
        <taxon>Microbacteriaceae</taxon>
        <taxon>Mycetocola</taxon>
    </lineage>
</organism>